<evidence type="ECO:0000256" key="2">
    <source>
        <dbReference type="ARBA" id="ARBA00005988"/>
    </source>
</evidence>
<evidence type="ECO:0000256" key="7">
    <source>
        <dbReference type="PROSITE-ProRule" id="PRU01379"/>
    </source>
</evidence>
<sequence length="322" mass="34557">MIGHSVQGRPIVAYRIGDPYSTVKAVILGQMHGNEPAGTVVARAIIALPRAVLGADVWVVPTMNPDGAAHGTRQNAHGVDLNRNWPDHWRRLTGQFYSGPKALSEPETRAMYAFLSRVRPKFLISMHQPLNGMDTTDGGRLHPRFVAALAKRLGLTLKPFTCGGFCYGSMTGWVTDNQRNSIAVTIEFPASPSADYLKTTARSALLSAIGTTLAAPSVREPRLHVDSVTVVGRTAVVTGWAFDPDARSRAINVAFYDDGRKVVARPTESLRADVNKAYGLTGRHGFTFNYKASAGSHRICVQAGNVGAGVASPQYCTSVAVS</sequence>
<evidence type="ECO:0000259" key="8">
    <source>
        <dbReference type="PROSITE" id="PS52035"/>
    </source>
</evidence>
<dbReference type="Pfam" id="PF00246">
    <property type="entry name" value="Peptidase_M14"/>
    <property type="match status" value="1"/>
</dbReference>
<evidence type="ECO:0000313" key="9">
    <source>
        <dbReference type="EMBL" id="UQX87224.1"/>
    </source>
</evidence>
<dbReference type="SMART" id="SM00631">
    <property type="entry name" value="Zn_pept"/>
    <property type="match status" value="1"/>
</dbReference>
<dbReference type="SUPFAM" id="SSF53187">
    <property type="entry name" value="Zn-dependent exopeptidases"/>
    <property type="match status" value="1"/>
</dbReference>
<gene>
    <name evidence="9" type="ORF">M6D93_13040</name>
</gene>
<organism evidence="9 10">
    <name type="scientific">Jatrophihabitans telluris</name>
    <dbReference type="NCBI Taxonomy" id="2038343"/>
    <lineage>
        <taxon>Bacteria</taxon>
        <taxon>Bacillati</taxon>
        <taxon>Actinomycetota</taxon>
        <taxon>Actinomycetes</taxon>
        <taxon>Jatrophihabitantales</taxon>
        <taxon>Jatrophihabitantaceae</taxon>
        <taxon>Jatrophihabitans</taxon>
    </lineage>
</organism>
<dbReference type="PANTHER" id="PTHR11705:SF143">
    <property type="entry name" value="SLL0236 PROTEIN"/>
    <property type="match status" value="1"/>
</dbReference>
<dbReference type="PROSITE" id="PS52035">
    <property type="entry name" value="PEPTIDASE_M14"/>
    <property type="match status" value="1"/>
</dbReference>
<feature type="domain" description="Peptidase M14" evidence="8">
    <location>
        <begin position="1"/>
        <end position="215"/>
    </location>
</feature>
<dbReference type="RefSeq" id="WP_249769707.1">
    <property type="nucleotide sequence ID" value="NZ_CP097332.1"/>
</dbReference>
<evidence type="ECO:0000256" key="1">
    <source>
        <dbReference type="ARBA" id="ARBA00001947"/>
    </source>
</evidence>
<comment type="similarity">
    <text evidence="2 7">Belongs to the peptidase M14 family.</text>
</comment>
<keyword evidence="3" id="KW-0645">Protease</keyword>
<keyword evidence="10" id="KW-1185">Reference proteome</keyword>
<feature type="active site" description="Proton donor/acceptor" evidence="7">
    <location>
        <position position="187"/>
    </location>
</feature>
<name>A0ABY4QV90_9ACTN</name>
<evidence type="ECO:0000313" key="10">
    <source>
        <dbReference type="Proteomes" id="UP001056336"/>
    </source>
</evidence>
<dbReference type="Gene3D" id="3.40.630.10">
    <property type="entry name" value="Zn peptidases"/>
    <property type="match status" value="1"/>
</dbReference>
<keyword evidence="5" id="KW-0862">Zinc</keyword>
<comment type="cofactor">
    <cofactor evidence="1">
        <name>Zn(2+)</name>
        <dbReference type="ChEBI" id="CHEBI:29105"/>
    </cofactor>
</comment>
<reference evidence="9" key="2">
    <citation type="submission" date="2022-05" db="EMBL/GenBank/DDBJ databases">
        <authorList>
            <person name="Kim J.-S."/>
            <person name="Lee K."/>
            <person name="Suh M."/>
            <person name="Eom M."/>
            <person name="Kim J.-S."/>
            <person name="Kim D.-S."/>
            <person name="Ko S.-H."/>
            <person name="Shin Y."/>
            <person name="Lee J.-S."/>
        </authorList>
    </citation>
    <scope>NUCLEOTIDE SEQUENCE</scope>
    <source>
        <strain evidence="9">N237</strain>
    </source>
</reference>
<protein>
    <submittedName>
        <fullName evidence="9">DUF2817 domain-containing protein</fullName>
    </submittedName>
</protein>
<dbReference type="Proteomes" id="UP001056336">
    <property type="component" value="Chromosome"/>
</dbReference>
<reference evidence="9" key="1">
    <citation type="journal article" date="2018" name="Int. J. Syst. Evol. Microbiol.">
        <title>Jatrophihabitans telluris sp. nov., isolated from sediment soil of lava forest wetlands and the emended description of the genus Jatrophihabitans.</title>
        <authorList>
            <person name="Lee K.C."/>
            <person name="Suh M.K."/>
            <person name="Eom M.K."/>
            <person name="Kim K.K."/>
            <person name="Kim J.S."/>
            <person name="Kim D.S."/>
            <person name="Ko S.H."/>
            <person name="Shin Y.K."/>
            <person name="Lee J.S."/>
        </authorList>
    </citation>
    <scope>NUCLEOTIDE SEQUENCE</scope>
    <source>
        <strain evidence="9">N237</strain>
    </source>
</reference>
<keyword evidence="6" id="KW-0482">Metalloprotease</keyword>
<keyword evidence="4" id="KW-0378">Hydrolase</keyword>
<evidence type="ECO:0000256" key="4">
    <source>
        <dbReference type="ARBA" id="ARBA00022801"/>
    </source>
</evidence>
<dbReference type="InterPro" id="IPR000834">
    <property type="entry name" value="Peptidase_M14"/>
</dbReference>
<dbReference type="PANTHER" id="PTHR11705">
    <property type="entry name" value="PROTEASE FAMILY M14 CARBOXYPEPTIDASE A,B"/>
    <property type="match status" value="1"/>
</dbReference>
<dbReference type="EMBL" id="CP097332">
    <property type="protein sequence ID" value="UQX87224.1"/>
    <property type="molecule type" value="Genomic_DNA"/>
</dbReference>
<dbReference type="PRINTS" id="PR00765">
    <property type="entry name" value="CRBOXYPTASEA"/>
</dbReference>
<evidence type="ECO:0000256" key="5">
    <source>
        <dbReference type="ARBA" id="ARBA00022833"/>
    </source>
</evidence>
<evidence type="ECO:0000256" key="6">
    <source>
        <dbReference type="ARBA" id="ARBA00023049"/>
    </source>
</evidence>
<proteinExistence type="inferred from homology"/>
<accession>A0ABY4QV90</accession>
<evidence type="ECO:0000256" key="3">
    <source>
        <dbReference type="ARBA" id="ARBA00022670"/>
    </source>
</evidence>